<dbReference type="PANTHER" id="PTHR43792">
    <property type="entry name" value="GNAT FAMILY, PUTATIVE (AFU_ORTHOLOGUE AFUA_3G00765)-RELATED-RELATED"/>
    <property type="match status" value="1"/>
</dbReference>
<evidence type="ECO:0000313" key="2">
    <source>
        <dbReference type="EMBL" id="GLS21845.1"/>
    </source>
</evidence>
<keyword evidence="3" id="KW-1185">Reference proteome</keyword>
<dbReference type="InterPro" id="IPR000182">
    <property type="entry name" value="GNAT_dom"/>
</dbReference>
<accession>A0ABQ6CNX6</accession>
<dbReference type="EMBL" id="BSPC01000054">
    <property type="protein sequence ID" value="GLS21845.1"/>
    <property type="molecule type" value="Genomic_DNA"/>
</dbReference>
<comment type="caution">
    <text evidence="2">The sequence shown here is derived from an EMBL/GenBank/DDBJ whole genome shotgun (WGS) entry which is preliminary data.</text>
</comment>
<dbReference type="Gene3D" id="3.40.630.30">
    <property type="match status" value="1"/>
</dbReference>
<feature type="domain" description="N-acetyltransferase" evidence="1">
    <location>
        <begin position="24"/>
        <end position="181"/>
    </location>
</feature>
<dbReference type="InterPro" id="IPR016181">
    <property type="entry name" value="Acyl_CoA_acyltransferase"/>
</dbReference>
<sequence>MLFRGFMAELRGARIMEIWTTERLTAQRLKHADLDDLVALHLDPDVSRYLGGVRSPTVTTAYLETSLAHWDRYGFGLWTWRTSDGKFVARAGIRHVVVEDAREVEIAYALKRSFWGMGLASEITKALLEVGFQRLGLSSLVGVVFVSHAASRHVLEKAGFLFERDVVFHDQPCVLYRKLSPEAPGGVTP</sequence>
<evidence type="ECO:0000259" key="1">
    <source>
        <dbReference type="PROSITE" id="PS51186"/>
    </source>
</evidence>
<protein>
    <recommendedName>
        <fullName evidence="1">N-acetyltransferase domain-containing protein</fullName>
    </recommendedName>
</protein>
<dbReference type="Proteomes" id="UP001156882">
    <property type="component" value="Unassembled WGS sequence"/>
</dbReference>
<dbReference type="InterPro" id="IPR051531">
    <property type="entry name" value="N-acetyltransferase"/>
</dbReference>
<gene>
    <name evidence="2" type="ORF">GCM10007874_48620</name>
</gene>
<name>A0ABQ6CNX6_9HYPH</name>
<dbReference type="SUPFAM" id="SSF55729">
    <property type="entry name" value="Acyl-CoA N-acyltransferases (Nat)"/>
    <property type="match status" value="1"/>
</dbReference>
<dbReference type="PROSITE" id="PS51186">
    <property type="entry name" value="GNAT"/>
    <property type="match status" value="1"/>
</dbReference>
<dbReference type="PANTHER" id="PTHR43792:SF1">
    <property type="entry name" value="N-ACETYLTRANSFERASE DOMAIN-CONTAINING PROTEIN"/>
    <property type="match status" value="1"/>
</dbReference>
<reference evidence="3" key="1">
    <citation type="journal article" date="2019" name="Int. J. Syst. Evol. Microbiol.">
        <title>The Global Catalogue of Microorganisms (GCM) 10K type strain sequencing project: providing services to taxonomists for standard genome sequencing and annotation.</title>
        <authorList>
            <consortium name="The Broad Institute Genomics Platform"/>
            <consortium name="The Broad Institute Genome Sequencing Center for Infectious Disease"/>
            <person name="Wu L."/>
            <person name="Ma J."/>
        </authorList>
    </citation>
    <scope>NUCLEOTIDE SEQUENCE [LARGE SCALE GENOMIC DNA]</scope>
    <source>
        <strain evidence="3">NBRC 101365</strain>
    </source>
</reference>
<dbReference type="Pfam" id="PF13302">
    <property type="entry name" value="Acetyltransf_3"/>
    <property type="match status" value="1"/>
</dbReference>
<proteinExistence type="predicted"/>
<evidence type="ECO:0000313" key="3">
    <source>
        <dbReference type="Proteomes" id="UP001156882"/>
    </source>
</evidence>
<organism evidence="2 3">
    <name type="scientific">Labrys miyagiensis</name>
    <dbReference type="NCBI Taxonomy" id="346912"/>
    <lineage>
        <taxon>Bacteria</taxon>
        <taxon>Pseudomonadati</taxon>
        <taxon>Pseudomonadota</taxon>
        <taxon>Alphaproteobacteria</taxon>
        <taxon>Hyphomicrobiales</taxon>
        <taxon>Xanthobacteraceae</taxon>
        <taxon>Labrys</taxon>
    </lineage>
</organism>